<dbReference type="SUPFAM" id="SSF51735">
    <property type="entry name" value="NAD(P)-binding Rossmann-fold domains"/>
    <property type="match status" value="1"/>
</dbReference>
<dbReference type="InterPro" id="IPR029036">
    <property type="entry name" value="P5CR_dimer"/>
</dbReference>
<comment type="pathway">
    <text evidence="4">Amino-acid biosynthesis; L-proline biosynthesis; L-proline from L-glutamate 5-semialdehyde: step 1/1.</text>
</comment>
<evidence type="ECO:0000313" key="8">
    <source>
        <dbReference type="EMBL" id="MFC4348100.1"/>
    </source>
</evidence>
<dbReference type="NCBIfam" id="TIGR00112">
    <property type="entry name" value="proC"/>
    <property type="match status" value="1"/>
</dbReference>
<keyword evidence="2 4" id="KW-0521">NADP</keyword>
<accession>A0ABV8UBP5</accession>
<name>A0ABV8UBP5_9PROT</name>
<dbReference type="HAMAP" id="MF_01925">
    <property type="entry name" value="P5C_reductase"/>
    <property type="match status" value="1"/>
</dbReference>
<comment type="catalytic activity">
    <reaction evidence="4">
        <text>L-proline + NADP(+) = (S)-1-pyrroline-5-carboxylate + NADPH + 2 H(+)</text>
        <dbReference type="Rhea" id="RHEA:14109"/>
        <dbReference type="ChEBI" id="CHEBI:15378"/>
        <dbReference type="ChEBI" id="CHEBI:17388"/>
        <dbReference type="ChEBI" id="CHEBI:57783"/>
        <dbReference type="ChEBI" id="CHEBI:58349"/>
        <dbReference type="ChEBI" id="CHEBI:60039"/>
        <dbReference type="EC" id="1.5.1.2"/>
    </reaction>
</comment>
<dbReference type="Gene3D" id="1.10.3730.10">
    <property type="entry name" value="ProC C-terminal domain-like"/>
    <property type="match status" value="1"/>
</dbReference>
<dbReference type="GO" id="GO:0004735">
    <property type="term" value="F:pyrroline-5-carboxylate reductase activity"/>
    <property type="evidence" value="ECO:0007669"/>
    <property type="project" value="UniProtKB-EC"/>
</dbReference>
<keyword evidence="4" id="KW-0028">Amino-acid biosynthesis</keyword>
<dbReference type="EMBL" id="JBHSCR010000005">
    <property type="protein sequence ID" value="MFC4348100.1"/>
    <property type="molecule type" value="Genomic_DNA"/>
</dbReference>
<evidence type="ECO:0000256" key="2">
    <source>
        <dbReference type="ARBA" id="ARBA00022857"/>
    </source>
</evidence>
<dbReference type="EC" id="1.5.1.2" evidence="4 5"/>
<comment type="caution">
    <text evidence="8">The sequence shown here is derived from an EMBL/GenBank/DDBJ whole genome shotgun (WGS) entry which is preliminary data.</text>
</comment>
<feature type="domain" description="Pyrroline-5-carboxylate reductase dimerisation" evidence="7">
    <location>
        <begin position="169"/>
        <end position="275"/>
    </location>
</feature>
<comment type="subcellular location">
    <subcellularLocation>
        <location evidence="4">Cytoplasm</location>
    </subcellularLocation>
</comment>
<dbReference type="InterPro" id="IPR036291">
    <property type="entry name" value="NAD(P)-bd_dom_sf"/>
</dbReference>
<sequence length="277" mass="28688">MLQYFSETAPLLLVGCGHMGRAMAQGWLRAGVPADHLYVVDPQADPVSLPGSRADHFVASAGMLPRGMKARAIVMAVKPQVMNDALPLMAPFIGDDTLVLSVAAGVTLEQMARGTGGEGTCVRVMPNTPAAIGEGISGVTAAPGISEVDRALALELMDATGEAVWIEHEDQMDAVTAVSGSGPAYVFYMVECLAAAGVRQGLPEATAMALARQTIIGAGHLLDAETDLEAAELRRRVTSPGGTTAAALDVLMRDDGLGQLMERAVAAARKRGQELAG</sequence>
<dbReference type="Gene3D" id="3.40.50.720">
    <property type="entry name" value="NAD(P)-binding Rossmann-like Domain"/>
    <property type="match status" value="1"/>
</dbReference>
<keyword evidence="9" id="KW-1185">Reference proteome</keyword>
<proteinExistence type="inferred from homology"/>
<dbReference type="InterPro" id="IPR028939">
    <property type="entry name" value="P5C_Rdtase_cat_N"/>
</dbReference>
<comment type="similarity">
    <text evidence="1 4">Belongs to the pyrroline-5-carboxylate reductase family.</text>
</comment>
<feature type="domain" description="Pyrroline-5-carboxylate reductase catalytic N-terminal" evidence="6">
    <location>
        <begin position="13"/>
        <end position="105"/>
    </location>
</feature>
<evidence type="ECO:0000313" key="9">
    <source>
        <dbReference type="Proteomes" id="UP001595776"/>
    </source>
</evidence>
<evidence type="ECO:0000256" key="3">
    <source>
        <dbReference type="ARBA" id="ARBA00023002"/>
    </source>
</evidence>
<comment type="catalytic activity">
    <reaction evidence="4">
        <text>L-proline + NAD(+) = (S)-1-pyrroline-5-carboxylate + NADH + 2 H(+)</text>
        <dbReference type="Rhea" id="RHEA:14105"/>
        <dbReference type="ChEBI" id="CHEBI:15378"/>
        <dbReference type="ChEBI" id="CHEBI:17388"/>
        <dbReference type="ChEBI" id="CHEBI:57540"/>
        <dbReference type="ChEBI" id="CHEBI:57945"/>
        <dbReference type="ChEBI" id="CHEBI:60039"/>
        <dbReference type="EC" id="1.5.1.2"/>
    </reaction>
</comment>
<organism evidence="8 9">
    <name type="scientific">Kordiimonas lipolytica</name>
    <dbReference type="NCBI Taxonomy" id="1662421"/>
    <lineage>
        <taxon>Bacteria</taxon>
        <taxon>Pseudomonadati</taxon>
        <taxon>Pseudomonadota</taxon>
        <taxon>Alphaproteobacteria</taxon>
        <taxon>Kordiimonadales</taxon>
        <taxon>Kordiimonadaceae</taxon>
        <taxon>Kordiimonas</taxon>
    </lineage>
</organism>
<dbReference type="PANTHER" id="PTHR11645">
    <property type="entry name" value="PYRROLINE-5-CARBOXYLATE REDUCTASE"/>
    <property type="match status" value="1"/>
</dbReference>
<reference evidence="9" key="1">
    <citation type="journal article" date="2019" name="Int. J. Syst. Evol. Microbiol.">
        <title>The Global Catalogue of Microorganisms (GCM) 10K type strain sequencing project: providing services to taxonomists for standard genome sequencing and annotation.</title>
        <authorList>
            <consortium name="The Broad Institute Genomics Platform"/>
            <consortium name="The Broad Institute Genome Sequencing Center for Infectious Disease"/>
            <person name="Wu L."/>
            <person name="Ma J."/>
        </authorList>
    </citation>
    <scope>NUCLEOTIDE SEQUENCE [LARGE SCALE GENOMIC DNA]</scope>
    <source>
        <strain evidence="9">CGMCC 1.15304</strain>
    </source>
</reference>
<keyword evidence="4" id="KW-0963">Cytoplasm</keyword>
<protein>
    <recommendedName>
        <fullName evidence="4 5">Pyrroline-5-carboxylate reductase</fullName>
        <shortName evidence="4">P5C reductase</shortName>
        <shortName evidence="4">P5CR</shortName>
        <ecNumber evidence="4 5">1.5.1.2</ecNumber>
    </recommendedName>
    <alternativeName>
        <fullName evidence="4">PCA reductase</fullName>
    </alternativeName>
</protein>
<evidence type="ECO:0000259" key="7">
    <source>
        <dbReference type="Pfam" id="PF14748"/>
    </source>
</evidence>
<dbReference type="Proteomes" id="UP001595776">
    <property type="component" value="Unassembled WGS sequence"/>
</dbReference>
<dbReference type="InterPro" id="IPR008927">
    <property type="entry name" value="6-PGluconate_DH-like_C_sf"/>
</dbReference>
<gene>
    <name evidence="4 8" type="primary">proC</name>
    <name evidence="8" type="ORF">ACFO5Q_09615</name>
</gene>
<dbReference type="PIRSF" id="PIRSF000193">
    <property type="entry name" value="Pyrrol-5-carb_rd"/>
    <property type="match status" value="1"/>
</dbReference>
<dbReference type="Pfam" id="PF14748">
    <property type="entry name" value="P5CR_dimer"/>
    <property type="match status" value="1"/>
</dbReference>
<evidence type="ECO:0000256" key="1">
    <source>
        <dbReference type="ARBA" id="ARBA00005525"/>
    </source>
</evidence>
<keyword evidence="4" id="KW-0641">Proline biosynthesis</keyword>
<dbReference type="InterPro" id="IPR000304">
    <property type="entry name" value="Pyrroline-COOH_reductase"/>
</dbReference>
<dbReference type="Pfam" id="PF03807">
    <property type="entry name" value="F420_oxidored"/>
    <property type="match status" value="1"/>
</dbReference>
<dbReference type="SUPFAM" id="SSF48179">
    <property type="entry name" value="6-phosphogluconate dehydrogenase C-terminal domain-like"/>
    <property type="match status" value="1"/>
</dbReference>
<comment type="function">
    <text evidence="4">Catalyzes the reduction of 1-pyrroline-5-carboxylate (PCA) to L-proline.</text>
</comment>
<dbReference type="RefSeq" id="WP_068151542.1">
    <property type="nucleotide sequence ID" value="NZ_JBHSCR010000005.1"/>
</dbReference>
<keyword evidence="3 4" id="KW-0560">Oxidoreductase</keyword>
<evidence type="ECO:0000256" key="4">
    <source>
        <dbReference type="HAMAP-Rule" id="MF_01925"/>
    </source>
</evidence>
<evidence type="ECO:0000259" key="6">
    <source>
        <dbReference type="Pfam" id="PF03807"/>
    </source>
</evidence>
<dbReference type="PANTHER" id="PTHR11645:SF0">
    <property type="entry name" value="PYRROLINE-5-CARBOXYLATE REDUCTASE 3"/>
    <property type="match status" value="1"/>
</dbReference>
<evidence type="ECO:0000256" key="5">
    <source>
        <dbReference type="NCBIfam" id="TIGR00112"/>
    </source>
</evidence>